<dbReference type="InterPro" id="IPR036513">
    <property type="entry name" value="STAS_dom_sf"/>
</dbReference>
<evidence type="ECO:0000313" key="1">
    <source>
        <dbReference type="EMBL" id="WOJ97335.1"/>
    </source>
</evidence>
<name>A0ABZ0IG82_9GAMM</name>
<dbReference type="Gene3D" id="3.40.50.10600">
    <property type="entry name" value="SpoIIaa-like domains"/>
    <property type="match status" value="1"/>
</dbReference>
<dbReference type="EMBL" id="CP136865">
    <property type="protein sequence ID" value="WOJ97335.1"/>
    <property type="molecule type" value="Genomic_DNA"/>
</dbReference>
<dbReference type="Proteomes" id="UP001626549">
    <property type="component" value="Chromosome"/>
</dbReference>
<evidence type="ECO:0000313" key="2">
    <source>
        <dbReference type="Proteomes" id="UP001626549"/>
    </source>
</evidence>
<dbReference type="SUPFAM" id="SSF52091">
    <property type="entry name" value="SpoIIaa-like"/>
    <property type="match status" value="1"/>
</dbReference>
<sequence length="131" mass="15089">MLEMIQTDIEDAVAWRIVGKVTEADMNLALDAVRNKIQIHNEVSVYQEIKSFDGVEFDAIMGKMKFFSEFGISQFKRIAVVTDKRWAQRLIAWEDKIFRSIDMRVFGTDERDRAFNFLAYGDDPGSSPEVA</sequence>
<dbReference type="Pfam" id="PF11964">
    <property type="entry name" value="SpoIIAA-like"/>
    <property type="match status" value="1"/>
</dbReference>
<protein>
    <submittedName>
        <fullName evidence="1">STAS/SEC14 domain-containing protein</fullName>
    </submittedName>
</protein>
<dbReference type="InterPro" id="IPR038396">
    <property type="entry name" value="SpoIIAA-like_sf"/>
</dbReference>
<organism evidence="1 2">
    <name type="scientific">Congregibacter brevis</name>
    <dbReference type="NCBI Taxonomy" id="3081201"/>
    <lineage>
        <taxon>Bacteria</taxon>
        <taxon>Pseudomonadati</taxon>
        <taxon>Pseudomonadota</taxon>
        <taxon>Gammaproteobacteria</taxon>
        <taxon>Cellvibrionales</taxon>
        <taxon>Halieaceae</taxon>
        <taxon>Congregibacter</taxon>
    </lineage>
</organism>
<dbReference type="RefSeq" id="WP_407328117.1">
    <property type="nucleotide sequence ID" value="NZ_CP136865.1"/>
</dbReference>
<dbReference type="InterPro" id="IPR021866">
    <property type="entry name" value="SpoIIAA-like"/>
</dbReference>
<accession>A0ABZ0IG82</accession>
<gene>
    <name evidence="1" type="ORF">R0137_01900</name>
</gene>
<proteinExistence type="predicted"/>
<reference evidence="1 2" key="1">
    <citation type="submission" date="2023-10" db="EMBL/GenBank/DDBJ databases">
        <title>Two novel species belonging to the OM43/NOR5 clade.</title>
        <authorList>
            <person name="Park M."/>
        </authorList>
    </citation>
    <scope>NUCLEOTIDE SEQUENCE [LARGE SCALE GENOMIC DNA]</scope>
    <source>
        <strain evidence="1 2">IMCC45268</strain>
    </source>
</reference>
<keyword evidence="2" id="KW-1185">Reference proteome</keyword>